<feature type="region of interest" description="Disordered" evidence="2">
    <location>
        <begin position="39"/>
        <end position="68"/>
    </location>
</feature>
<keyword evidence="3" id="KW-0812">Transmembrane</keyword>
<keyword evidence="6" id="KW-1185">Reference proteome</keyword>
<evidence type="ECO:0000259" key="4">
    <source>
        <dbReference type="Pfam" id="PF11611"/>
    </source>
</evidence>
<gene>
    <name evidence="5" type="ORF">HIR71_07460</name>
</gene>
<keyword evidence="3" id="KW-1133">Transmembrane helix</keyword>
<dbReference type="Pfam" id="PF11611">
    <property type="entry name" value="DUF4352"/>
    <property type="match status" value="1"/>
</dbReference>
<name>A0A7Y0LY79_CELFI</name>
<evidence type="ECO:0000256" key="1">
    <source>
        <dbReference type="ARBA" id="ARBA00022729"/>
    </source>
</evidence>
<comment type="caution">
    <text evidence="5">The sequence shown here is derived from an EMBL/GenBank/DDBJ whole genome shotgun (WGS) entry which is preliminary data.</text>
</comment>
<dbReference type="RefSeq" id="WP_169324431.1">
    <property type="nucleotide sequence ID" value="NZ_JABCJJ010000008.1"/>
</dbReference>
<reference evidence="5 6" key="1">
    <citation type="submission" date="2020-04" db="EMBL/GenBank/DDBJ databases">
        <title>Sequencing and Assembly of C. fimi.</title>
        <authorList>
            <person name="Ramsey A.R."/>
        </authorList>
    </citation>
    <scope>NUCLEOTIDE SEQUENCE [LARGE SCALE GENOMIC DNA]</scope>
    <source>
        <strain evidence="5 6">SB</strain>
    </source>
</reference>
<feature type="compositionally biased region" description="Pro residues" evidence="2">
    <location>
        <begin position="59"/>
        <end position="68"/>
    </location>
</feature>
<dbReference type="Proteomes" id="UP000562124">
    <property type="component" value="Unassembled WGS sequence"/>
</dbReference>
<evidence type="ECO:0000313" key="6">
    <source>
        <dbReference type="Proteomes" id="UP000562124"/>
    </source>
</evidence>
<dbReference type="AlphaFoldDB" id="A0A7Y0LY79"/>
<sequence length="205" mass="21145">MPASGDSPRRRSKKGLVWGIVAGVVLLFIIIGNLGGGGDSETPVADVEPSAPAAGAPAQPEPVAPAPEPAVAVIGSPVRDGKFEFTVTSVERVGPTIGEGFTEETAQGEYLVVRLNVTNIGDEPQMLSTGGQVLYNDKGQKYEPSSDALFSLEGASDFFLEDINPGNTIVGAPLLFDVPPGTVLDRIELHDSLFSGGVDVSIAGS</sequence>
<evidence type="ECO:0000256" key="2">
    <source>
        <dbReference type="SAM" id="MobiDB-lite"/>
    </source>
</evidence>
<feature type="compositionally biased region" description="Low complexity" evidence="2">
    <location>
        <begin position="47"/>
        <end position="58"/>
    </location>
</feature>
<proteinExistence type="predicted"/>
<dbReference type="EMBL" id="JABCJJ010000008">
    <property type="protein sequence ID" value="NMR20059.1"/>
    <property type="molecule type" value="Genomic_DNA"/>
</dbReference>
<evidence type="ECO:0000256" key="3">
    <source>
        <dbReference type="SAM" id="Phobius"/>
    </source>
</evidence>
<keyword evidence="3" id="KW-0472">Membrane</keyword>
<protein>
    <submittedName>
        <fullName evidence="5">DUF4352 domain-containing protein</fullName>
    </submittedName>
</protein>
<accession>A0A7Y0LY79</accession>
<feature type="domain" description="DUF4352" evidence="4">
    <location>
        <begin position="74"/>
        <end position="197"/>
    </location>
</feature>
<dbReference type="InterPro" id="IPR029051">
    <property type="entry name" value="DUF4352"/>
</dbReference>
<feature type="transmembrane region" description="Helical" evidence="3">
    <location>
        <begin position="16"/>
        <end position="35"/>
    </location>
</feature>
<dbReference type="Gene3D" id="2.60.40.1240">
    <property type="match status" value="1"/>
</dbReference>
<evidence type="ECO:0000313" key="5">
    <source>
        <dbReference type="EMBL" id="NMR20059.1"/>
    </source>
</evidence>
<keyword evidence="1" id="KW-0732">Signal</keyword>
<organism evidence="5 6">
    <name type="scientific">Cellulomonas fimi</name>
    <dbReference type="NCBI Taxonomy" id="1708"/>
    <lineage>
        <taxon>Bacteria</taxon>
        <taxon>Bacillati</taxon>
        <taxon>Actinomycetota</taxon>
        <taxon>Actinomycetes</taxon>
        <taxon>Micrococcales</taxon>
        <taxon>Cellulomonadaceae</taxon>
        <taxon>Cellulomonas</taxon>
    </lineage>
</organism>
<dbReference type="InterPro" id="IPR029050">
    <property type="entry name" value="Immunoprotect_excell_Ig-like"/>
</dbReference>